<dbReference type="InterPro" id="IPR038725">
    <property type="entry name" value="YdaG_split_barrel_FMN-bd"/>
</dbReference>
<dbReference type="AlphaFoldDB" id="A0A858RMD7"/>
<dbReference type="PANTHER" id="PTHR34818">
    <property type="entry name" value="PROTEIN BLI-3"/>
    <property type="match status" value="1"/>
</dbReference>
<sequence>MSAIQDLAASEAVEKMRDMIDAAAATCLFATNLSSIPFHLCPMQVQDVENDGTLWLFSGADSVHNAHIGLDPRVQLMFCNGGKHEYLAIHGRAEITTEIHKVDELWTPAVKTWFPQGKDDPNLTLIAVHPEKVHYWDTKDGKLVAMGKMLVGAVTGKRLELGIEGDLNP</sequence>
<dbReference type="Gene3D" id="2.30.110.10">
    <property type="entry name" value="Electron Transport, Fmn-binding Protein, Chain A"/>
    <property type="match status" value="1"/>
</dbReference>
<evidence type="ECO:0000259" key="1">
    <source>
        <dbReference type="Pfam" id="PF16242"/>
    </source>
</evidence>
<name>A0A858RMD7_9BACT</name>
<dbReference type="RefSeq" id="WP_169456187.1">
    <property type="nucleotide sequence ID" value="NZ_CP051774.1"/>
</dbReference>
<dbReference type="Proteomes" id="UP000501812">
    <property type="component" value="Chromosome"/>
</dbReference>
<dbReference type="SUPFAM" id="SSF50475">
    <property type="entry name" value="FMN-binding split barrel"/>
    <property type="match status" value="1"/>
</dbReference>
<protein>
    <submittedName>
        <fullName evidence="2">Pyridoxamine 5'-phosphate oxidase family protein</fullName>
    </submittedName>
</protein>
<evidence type="ECO:0000313" key="2">
    <source>
        <dbReference type="EMBL" id="QJE97761.1"/>
    </source>
</evidence>
<dbReference type="PANTHER" id="PTHR34818:SF1">
    <property type="entry name" value="PROTEIN BLI-3"/>
    <property type="match status" value="1"/>
</dbReference>
<dbReference type="EMBL" id="CP051774">
    <property type="protein sequence ID" value="QJE97761.1"/>
    <property type="molecule type" value="Genomic_DNA"/>
</dbReference>
<organism evidence="2 3">
    <name type="scientific">Luteolibacter luteus</name>
    <dbReference type="NCBI Taxonomy" id="2728835"/>
    <lineage>
        <taxon>Bacteria</taxon>
        <taxon>Pseudomonadati</taxon>
        <taxon>Verrucomicrobiota</taxon>
        <taxon>Verrucomicrobiia</taxon>
        <taxon>Verrucomicrobiales</taxon>
        <taxon>Verrucomicrobiaceae</taxon>
        <taxon>Luteolibacter</taxon>
    </lineage>
</organism>
<dbReference type="Pfam" id="PF16242">
    <property type="entry name" value="Pyrid_ox_like"/>
    <property type="match status" value="1"/>
</dbReference>
<accession>A0A858RMD7</accession>
<dbReference type="InterPro" id="IPR012349">
    <property type="entry name" value="Split_barrel_FMN-bd"/>
</dbReference>
<keyword evidence="3" id="KW-1185">Reference proteome</keyword>
<dbReference type="KEGG" id="luo:HHL09_18905"/>
<reference evidence="2 3" key="1">
    <citation type="submission" date="2020-04" db="EMBL/GenBank/DDBJ databases">
        <title>Luteolibacter sp. G-1-1-1 isolated from soil.</title>
        <authorList>
            <person name="Dahal R.H."/>
        </authorList>
    </citation>
    <scope>NUCLEOTIDE SEQUENCE [LARGE SCALE GENOMIC DNA]</scope>
    <source>
        <strain evidence="2 3">G-1-1-1</strain>
    </source>
</reference>
<evidence type="ECO:0000313" key="3">
    <source>
        <dbReference type="Proteomes" id="UP000501812"/>
    </source>
</evidence>
<proteinExistence type="predicted"/>
<dbReference type="InterPro" id="IPR052917">
    <property type="entry name" value="Stress-Dev_Protein"/>
</dbReference>
<gene>
    <name evidence="2" type="ORF">HHL09_18905</name>
</gene>
<feature type="domain" description="General stress protein FMN-binding split barrel" evidence="1">
    <location>
        <begin position="11"/>
        <end position="159"/>
    </location>
</feature>